<feature type="transmembrane region" description="Helical" evidence="7">
    <location>
        <begin position="199"/>
        <end position="220"/>
    </location>
</feature>
<dbReference type="InterPro" id="IPR001594">
    <property type="entry name" value="Palmitoyltrfase_DHHC"/>
</dbReference>
<evidence type="ECO:0000256" key="2">
    <source>
        <dbReference type="ARBA" id="ARBA00022679"/>
    </source>
</evidence>
<name>U5EV60_9DIPT</name>
<evidence type="ECO:0000256" key="7">
    <source>
        <dbReference type="RuleBase" id="RU079119"/>
    </source>
</evidence>
<feature type="transmembrane region" description="Helical" evidence="7">
    <location>
        <begin position="43"/>
        <end position="62"/>
    </location>
</feature>
<dbReference type="PROSITE" id="PS50216">
    <property type="entry name" value="DHHC"/>
    <property type="match status" value="1"/>
</dbReference>
<keyword evidence="4 7" id="KW-1133">Transmembrane helix</keyword>
<sequence>MKIRKFILPRTVQDIAATSFLSCCIPITFWFEVWIVLPDIHGYLSFFHVLHCIPAIFLLFNITTNFLAILMCDTSIQTEIINVPPNTQIDSTSSTKTWHLCAMCETVVPPRSWHCNVCKACILKRDHHCVFTGCCIGHKNHRYFIIFVFYLFIATTYSCIYNNYFIWVQHGEEFRTWTSFVKIIFPLAMLMIDTSVKQYYLVIYLINMIGMFFTGVLLIYHGRLILNGAVVHERKSPEYNLGKWENLKMVLGERWYFALLSPFMESRLPHNGVNWETILKETTKNR</sequence>
<feature type="transmembrane region" description="Helical" evidence="7">
    <location>
        <begin position="12"/>
        <end position="37"/>
    </location>
</feature>
<evidence type="ECO:0000256" key="1">
    <source>
        <dbReference type="ARBA" id="ARBA00004141"/>
    </source>
</evidence>
<dbReference type="EMBL" id="GANO01003553">
    <property type="protein sequence ID" value="JAB56318.1"/>
    <property type="molecule type" value="mRNA"/>
</dbReference>
<organism evidence="9">
    <name type="scientific">Corethrella appendiculata</name>
    <dbReference type="NCBI Taxonomy" id="1370023"/>
    <lineage>
        <taxon>Eukaryota</taxon>
        <taxon>Metazoa</taxon>
        <taxon>Ecdysozoa</taxon>
        <taxon>Arthropoda</taxon>
        <taxon>Hexapoda</taxon>
        <taxon>Insecta</taxon>
        <taxon>Pterygota</taxon>
        <taxon>Neoptera</taxon>
        <taxon>Endopterygota</taxon>
        <taxon>Diptera</taxon>
        <taxon>Nematocera</taxon>
        <taxon>Culicoidea</taxon>
        <taxon>Chaoboridae</taxon>
        <taxon>Corethrella</taxon>
    </lineage>
</organism>
<comment type="catalytic activity">
    <reaction evidence="7">
        <text>L-cysteinyl-[protein] + hexadecanoyl-CoA = S-hexadecanoyl-L-cysteinyl-[protein] + CoA</text>
        <dbReference type="Rhea" id="RHEA:36683"/>
        <dbReference type="Rhea" id="RHEA-COMP:10131"/>
        <dbReference type="Rhea" id="RHEA-COMP:11032"/>
        <dbReference type="ChEBI" id="CHEBI:29950"/>
        <dbReference type="ChEBI" id="CHEBI:57287"/>
        <dbReference type="ChEBI" id="CHEBI:57379"/>
        <dbReference type="ChEBI" id="CHEBI:74151"/>
        <dbReference type="EC" id="2.3.1.225"/>
    </reaction>
</comment>
<dbReference type="InterPro" id="IPR039859">
    <property type="entry name" value="PFA4/ZDH16/20/ERF2-like"/>
</dbReference>
<feature type="transmembrane region" description="Helical" evidence="7">
    <location>
        <begin position="143"/>
        <end position="168"/>
    </location>
</feature>
<reference evidence="9" key="1">
    <citation type="journal article" date="2014" name="Insect Biochem. Mol. Biol.">
        <title>An insight into the sialome of the frog biting fly, Corethrella appendiculata.</title>
        <authorList>
            <person name="Ribeiro J.M.C."/>
            <person name="Chagas A.C."/>
            <person name="Pham V.M."/>
            <person name="Lounibos L.P."/>
            <person name="Calvo E."/>
        </authorList>
    </citation>
    <scope>NUCLEOTIDE SEQUENCE</scope>
    <source>
        <tissue evidence="9">Salivary glands</tissue>
    </source>
</reference>
<evidence type="ECO:0000313" key="9">
    <source>
        <dbReference type="EMBL" id="JAB56318.1"/>
    </source>
</evidence>
<comment type="similarity">
    <text evidence="7">Belongs to the DHHC palmitoyltransferase family.</text>
</comment>
<keyword evidence="2 7" id="KW-0808">Transferase</keyword>
<evidence type="ECO:0000256" key="4">
    <source>
        <dbReference type="ARBA" id="ARBA00022989"/>
    </source>
</evidence>
<keyword evidence="3 7" id="KW-0812">Transmembrane</keyword>
<dbReference type="PANTHER" id="PTHR12246">
    <property type="entry name" value="PALMITOYLTRANSFERASE ZDHHC16"/>
    <property type="match status" value="1"/>
</dbReference>
<accession>U5EV60</accession>
<feature type="domain" description="Palmitoyltransferase DHHC" evidence="8">
    <location>
        <begin position="96"/>
        <end position="233"/>
    </location>
</feature>
<dbReference type="GO" id="GO:0016020">
    <property type="term" value="C:membrane"/>
    <property type="evidence" value="ECO:0007669"/>
    <property type="project" value="UniProtKB-SubCell"/>
</dbReference>
<comment type="domain">
    <text evidence="7">The DHHC domain is required for palmitoyltransferase activity.</text>
</comment>
<protein>
    <recommendedName>
        <fullName evidence="7">Palmitoyltransferase</fullName>
        <ecNumber evidence="7">2.3.1.225</ecNumber>
    </recommendedName>
</protein>
<dbReference type="Pfam" id="PF01529">
    <property type="entry name" value="DHHC"/>
    <property type="match status" value="1"/>
</dbReference>
<dbReference type="GO" id="GO:0019706">
    <property type="term" value="F:protein-cysteine S-palmitoyltransferase activity"/>
    <property type="evidence" value="ECO:0007669"/>
    <property type="project" value="UniProtKB-EC"/>
</dbReference>
<evidence type="ECO:0000256" key="3">
    <source>
        <dbReference type="ARBA" id="ARBA00022692"/>
    </source>
</evidence>
<dbReference type="AlphaFoldDB" id="U5EV60"/>
<evidence type="ECO:0000256" key="6">
    <source>
        <dbReference type="ARBA" id="ARBA00023315"/>
    </source>
</evidence>
<comment type="subcellular location">
    <subcellularLocation>
        <location evidence="1">Membrane</location>
        <topology evidence="1">Multi-pass membrane protein</topology>
    </subcellularLocation>
</comment>
<keyword evidence="5 7" id="KW-0472">Membrane</keyword>
<keyword evidence="6 7" id="KW-0012">Acyltransferase</keyword>
<dbReference type="EC" id="2.3.1.225" evidence="7"/>
<proteinExistence type="evidence at transcript level"/>
<evidence type="ECO:0000259" key="8">
    <source>
        <dbReference type="Pfam" id="PF01529"/>
    </source>
</evidence>
<evidence type="ECO:0000256" key="5">
    <source>
        <dbReference type="ARBA" id="ARBA00023136"/>
    </source>
</evidence>